<dbReference type="InterPro" id="IPR000873">
    <property type="entry name" value="AMP-dep_synth/lig_dom"/>
</dbReference>
<dbReference type="InterPro" id="IPR020845">
    <property type="entry name" value="AMP-binding_CS"/>
</dbReference>
<dbReference type="PANTHER" id="PTHR24096:SF149">
    <property type="entry name" value="AMP-BINDING DOMAIN-CONTAINING PROTEIN-RELATED"/>
    <property type="match status" value="1"/>
</dbReference>
<evidence type="ECO:0000259" key="3">
    <source>
        <dbReference type="Pfam" id="PF00501"/>
    </source>
</evidence>
<dbReference type="EMBL" id="BPQB01000019">
    <property type="protein sequence ID" value="GJE91085.1"/>
    <property type="molecule type" value="Genomic_DNA"/>
</dbReference>
<dbReference type="Pfam" id="PF13193">
    <property type="entry name" value="AMP-binding_C"/>
    <property type="match status" value="1"/>
</dbReference>
<dbReference type="InterPro" id="IPR045851">
    <property type="entry name" value="AMP-bd_C_sf"/>
</dbReference>
<dbReference type="Gene3D" id="3.30.300.30">
    <property type="match status" value="1"/>
</dbReference>
<evidence type="ECO:0000313" key="5">
    <source>
        <dbReference type="EMBL" id="GJE91085.1"/>
    </source>
</evidence>
<feature type="domain" description="AMP-dependent synthetase/ligase" evidence="3">
    <location>
        <begin position="35"/>
        <end position="414"/>
    </location>
</feature>
<sequence>MSIQLSRFASAYPPIPIPRQSFYTYLVEQDTFDSNHPFTINGQTGNIVTRGQLKERALRLAYGLRNAHKVGLEPLGRGSTAIVVSPATDFYAVMMLGLGAAGIVCALANPAYTAPELAHAITVSRASHVLAHASALPLVRATLASLGRTPEDIRRTVVLVSPEAETPPEDAAGWATLDTLVYDPVPGLPERFDGAAADATAFVYFSSGTTGLSKGVELSHANVGANLAQMRAVHAYFQTNRDVTVTGIPLFHVLGGQTLILFSLLRGVAVVLLPRVVPAEYLACIARYRVSVIITVPPILLMLTNSPLVEQHDLSSVRVLSVGAAPVSPEMMLACERRFARRGWRVSVAQGYGMTELTAVATYMPMESIAARPTSIGWQLPNSEIRITDDEGNDLPVGEAGELWFRSPSVMKGYANNPKATAETITPDGWLKSGDVALVDKDGYISITDRKKELIKYKAFQVAPAELEDVINAHPDVADCAVIGVYAKEQATELPKAYVVPKDARLLSGGDPRALIEGIHSFVAPRVAHFKYLRGGITLTAEIPKSASGKILKRKLRELESAQQAPVPKL</sequence>
<dbReference type="PANTHER" id="PTHR24096">
    <property type="entry name" value="LONG-CHAIN-FATTY-ACID--COA LIGASE"/>
    <property type="match status" value="1"/>
</dbReference>
<gene>
    <name evidence="5" type="ORF">PsYK624_072330</name>
</gene>
<keyword evidence="2" id="KW-0436">Ligase</keyword>
<proteinExistence type="inferred from homology"/>
<dbReference type="AlphaFoldDB" id="A0A9P3GAM3"/>
<evidence type="ECO:0000259" key="4">
    <source>
        <dbReference type="Pfam" id="PF13193"/>
    </source>
</evidence>
<feature type="domain" description="AMP-binding enzyme C-terminal" evidence="4">
    <location>
        <begin position="466"/>
        <end position="550"/>
    </location>
</feature>
<comment type="similarity">
    <text evidence="1">Belongs to the ATP-dependent AMP-binding enzyme family.</text>
</comment>
<keyword evidence="6" id="KW-1185">Reference proteome</keyword>
<accession>A0A9P3GAM3</accession>
<dbReference type="OrthoDB" id="1898221at2759"/>
<dbReference type="Proteomes" id="UP000703269">
    <property type="component" value="Unassembled WGS sequence"/>
</dbReference>
<dbReference type="PROSITE" id="PS00455">
    <property type="entry name" value="AMP_BINDING"/>
    <property type="match status" value="1"/>
</dbReference>
<reference evidence="5 6" key="1">
    <citation type="submission" date="2021-08" db="EMBL/GenBank/DDBJ databases">
        <title>Draft Genome Sequence of Phanerochaete sordida strain YK-624.</title>
        <authorList>
            <person name="Mori T."/>
            <person name="Dohra H."/>
            <person name="Suzuki T."/>
            <person name="Kawagishi H."/>
            <person name="Hirai H."/>
        </authorList>
    </citation>
    <scope>NUCLEOTIDE SEQUENCE [LARGE SCALE GENOMIC DNA]</scope>
    <source>
        <strain evidence="5 6">YK-624</strain>
    </source>
</reference>
<evidence type="ECO:0000256" key="1">
    <source>
        <dbReference type="ARBA" id="ARBA00006432"/>
    </source>
</evidence>
<evidence type="ECO:0000256" key="2">
    <source>
        <dbReference type="ARBA" id="ARBA00022598"/>
    </source>
</evidence>
<name>A0A9P3GAM3_9APHY</name>
<dbReference type="InterPro" id="IPR025110">
    <property type="entry name" value="AMP-bd_C"/>
</dbReference>
<comment type="caution">
    <text evidence="5">The sequence shown here is derived from an EMBL/GenBank/DDBJ whole genome shotgun (WGS) entry which is preliminary data.</text>
</comment>
<dbReference type="Gene3D" id="3.40.50.12780">
    <property type="entry name" value="N-terminal domain of ligase-like"/>
    <property type="match status" value="1"/>
</dbReference>
<dbReference type="GO" id="GO:0016405">
    <property type="term" value="F:CoA-ligase activity"/>
    <property type="evidence" value="ECO:0007669"/>
    <property type="project" value="TreeGrafter"/>
</dbReference>
<evidence type="ECO:0000313" key="6">
    <source>
        <dbReference type="Proteomes" id="UP000703269"/>
    </source>
</evidence>
<dbReference type="SUPFAM" id="SSF56801">
    <property type="entry name" value="Acetyl-CoA synthetase-like"/>
    <property type="match status" value="1"/>
</dbReference>
<protein>
    <submittedName>
        <fullName evidence="5">AMP binding protein</fullName>
    </submittedName>
</protein>
<dbReference type="Pfam" id="PF00501">
    <property type="entry name" value="AMP-binding"/>
    <property type="match status" value="1"/>
</dbReference>
<organism evidence="5 6">
    <name type="scientific">Phanerochaete sordida</name>
    <dbReference type="NCBI Taxonomy" id="48140"/>
    <lineage>
        <taxon>Eukaryota</taxon>
        <taxon>Fungi</taxon>
        <taxon>Dikarya</taxon>
        <taxon>Basidiomycota</taxon>
        <taxon>Agaricomycotina</taxon>
        <taxon>Agaricomycetes</taxon>
        <taxon>Polyporales</taxon>
        <taxon>Phanerochaetaceae</taxon>
        <taxon>Phanerochaete</taxon>
    </lineage>
</organism>
<dbReference type="InterPro" id="IPR042099">
    <property type="entry name" value="ANL_N_sf"/>
</dbReference>